<evidence type="ECO:0000313" key="1">
    <source>
        <dbReference type="EMBL" id="MCY1013855.1"/>
    </source>
</evidence>
<protein>
    <submittedName>
        <fullName evidence="1">Uncharacterized protein</fullName>
    </submittedName>
</protein>
<gene>
    <name evidence="1" type="ORF">OV079_51690</name>
</gene>
<proteinExistence type="predicted"/>
<name>A0A9X3J422_9BACT</name>
<comment type="caution">
    <text evidence="1">The sequence shown here is derived from an EMBL/GenBank/DDBJ whole genome shotgun (WGS) entry which is preliminary data.</text>
</comment>
<reference evidence="1" key="1">
    <citation type="submission" date="2022-11" db="EMBL/GenBank/DDBJ databases">
        <title>Minimal conservation of predation-associated metabolite biosynthetic gene clusters underscores biosynthetic potential of Myxococcota including descriptions for ten novel species: Archangium lansinium sp. nov., Myxococcus landrumus sp. nov., Nannocystis bai.</title>
        <authorList>
            <person name="Ahearne A."/>
            <person name="Stevens C."/>
            <person name="Phillips K."/>
        </authorList>
    </citation>
    <scope>NUCLEOTIDE SEQUENCE</scope>
    <source>
        <strain evidence="1">Na p29</strain>
    </source>
</reference>
<sequence>MSAGFDAAALMALTAGQTLAVSGLAFQYEDTYEVAPRSPADLVIQ</sequence>
<organism evidence="1 2">
    <name type="scientific">Nannocystis pusilla</name>
    <dbReference type="NCBI Taxonomy" id="889268"/>
    <lineage>
        <taxon>Bacteria</taxon>
        <taxon>Pseudomonadati</taxon>
        <taxon>Myxococcota</taxon>
        <taxon>Polyangia</taxon>
        <taxon>Nannocystales</taxon>
        <taxon>Nannocystaceae</taxon>
        <taxon>Nannocystis</taxon>
    </lineage>
</organism>
<dbReference type="Proteomes" id="UP001150924">
    <property type="component" value="Unassembled WGS sequence"/>
</dbReference>
<dbReference type="RefSeq" id="WP_267778008.1">
    <property type="nucleotide sequence ID" value="NZ_JAPNKE010000002.1"/>
</dbReference>
<accession>A0A9X3J422</accession>
<keyword evidence="2" id="KW-1185">Reference proteome</keyword>
<evidence type="ECO:0000313" key="2">
    <source>
        <dbReference type="Proteomes" id="UP001150924"/>
    </source>
</evidence>
<dbReference type="EMBL" id="JAPNKE010000002">
    <property type="protein sequence ID" value="MCY1013855.1"/>
    <property type="molecule type" value="Genomic_DNA"/>
</dbReference>
<dbReference type="AlphaFoldDB" id="A0A9X3J422"/>